<keyword evidence="3" id="KW-1185">Reference proteome</keyword>
<accession>A0AAV7RWD6</accession>
<proteinExistence type="predicted"/>
<dbReference type="Proteomes" id="UP001066276">
    <property type="component" value="Chromosome 5"/>
</dbReference>
<name>A0AAV7RWD6_PLEWA</name>
<evidence type="ECO:0000256" key="1">
    <source>
        <dbReference type="SAM" id="MobiDB-lite"/>
    </source>
</evidence>
<comment type="caution">
    <text evidence="2">The sequence shown here is derived from an EMBL/GenBank/DDBJ whole genome shotgun (WGS) entry which is preliminary data.</text>
</comment>
<evidence type="ECO:0000313" key="3">
    <source>
        <dbReference type="Proteomes" id="UP001066276"/>
    </source>
</evidence>
<evidence type="ECO:0000313" key="2">
    <source>
        <dbReference type="EMBL" id="KAJ1156263.1"/>
    </source>
</evidence>
<gene>
    <name evidence="2" type="ORF">NDU88_008987</name>
</gene>
<feature type="compositionally biased region" description="Gly residues" evidence="1">
    <location>
        <begin position="1"/>
        <end position="10"/>
    </location>
</feature>
<protein>
    <submittedName>
        <fullName evidence="2">Uncharacterized protein</fullName>
    </submittedName>
</protein>
<dbReference type="EMBL" id="JANPWB010000009">
    <property type="protein sequence ID" value="KAJ1156263.1"/>
    <property type="molecule type" value="Genomic_DNA"/>
</dbReference>
<organism evidence="2 3">
    <name type="scientific">Pleurodeles waltl</name>
    <name type="common">Iberian ribbed newt</name>
    <dbReference type="NCBI Taxonomy" id="8319"/>
    <lineage>
        <taxon>Eukaryota</taxon>
        <taxon>Metazoa</taxon>
        <taxon>Chordata</taxon>
        <taxon>Craniata</taxon>
        <taxon>Vertebrata</taxon>
        <taxon>Euteleostomi</taxon>
        <taxon>Amphibia</taxon>
        <taxon>Batrachia</taxon>
        <taxon>Caudata</taxon>
        <taxon>Salamandroidea</taxon>
        <taxon>Salamandridae</taxon>
        <taxon>Pleurodelinae</taxon>
        <taxon>Pleurodeles</taxon>
    </lineage>
</organism>
<dbReference type="AlphaFoldDB" id="A0AAV7RWD6"/>
<feature type="region of interest" description="Disordered" evidence="1">
    <location>
        <begin position="1"/>
        <end position="24"/>
    </location>
</feature>
<reference evidence="2" key="1">
    <citation type="journal article" date="2022" name="bioRxiv">
        <title>Sequencing and chromosome-scale assembly of the giantPleurodeles waltlgenome.</title>
        <authorList>
            <person name="Brown T."/>
            <person name="Elewa A."/>
            <person name="Iarovenko S."/>
            <person name="Subramanian E."/>
            <person name="Araus A.J."/>
            <person name="Petzold A."/>
            <person name="Susuki M."/>
            <person name="Suzuki K.-i.T."/>
            <person name="Hayashi T."/>
            <person name="Toyoda A."/>
            <person name="Oliveira C."/>
            <person name="Osipova E."/>
            <person name="Leigh N.D."/>
            <person name="Simon A."/>
            <person name="Yun M.H."/>
        </authorList>
    </citation>
    <scope>NUCLEOTIDE SEQUENCE</scope>
    <source>
        <strain evidence="2">20211129_DDA</strain>
        <tissue evidence="2">Liver</tissue>
    </source>
</reference>
<sequence>MSNGAPGVGLGTETAWRRGSSRSPALRGTHAHLVLHDFSLQPRGSATQPVPLDVSASNLLRQTGLVSSAIAAWITHRMSPPAPSNKGVHKIQYSQLRDTLDGRGRMSARLPGSPLNVEASISNKGVHTMQYPRLRDTLDGKGMMTAKLPGKEKAQEGGPFPGIQLGPHLHCDISMVDNQSDIIRHESEFYENVNIRVGKLGYVLFEANNKDLGDDLCNHV</sequence>